<evidence type="ECO:0000313" key="1">
    <source>
        <dbReference type="EMBL" id="CCA77185.1"/>
    </source>
</evidence>
<dbReference type="Proteomes" id="UP000007148">
    <property type="component" value="Unassembled WGS sequence"/>
</dbReference>
<protein>
    <submittedName>
        <fullName evidence="1">Uncharacterized protein</fullName>
    </submittedName>
</protein>
<keyword evidence="2" id="KW-1185">Reference proteome</keyword>
<comment type="caution">
    <text evidence="1">The sequence shown here is derived from an EMBL/GenBank/DDBJ whole genome shotgun (WGS) entry which is preliminary data.</text>
</comment>
<sequence>MALWRATASYGELRLATESYGQLRSTKLHKAIAILELCYIEIR</sequence>
<proteinExistence type="predicted"/>
<dbReference type="EMBL" id="CAFZ01001346">
    <property type="protein sequence ID" value="CCA77185.1"/>
    <property type="molecule type" value="Genomic_DNA"/>
</dbReference>
<dbReference type="HOGENOM" id="CLU_3242373_0_0_1"/>
<dbReference type="AlphaFoldDB" id="G4U0U2"/>
<evidence type="ECO:0000313" key="2">
    <source>
        <dbReference type="Proteomes" id="UP000007148"/>
    </source>
</evidence>
<reference evidence="1 2" key="1">
    <citation type="journal article" date="2011" name="PLoS Pathog.">
        <title>Endophytic Life Strategies Decoded by Genome and Transcriptome Analyses of the Mutualistic Root Symbiont Piriformospora indica.</title>
        <authorList>
            <person name="Zuccaro A."/>
            <person name="Lahrmann U."/>
            <person name="Guldener U."/>
            <person name="Langen G."/>
            <person name="Pfiffi S."/>
            <person name="Biedenkopf D."/>
            <person name="Wong P."/>
            <person name="Samans B."/>
            <person name="Grimm C."/>
            <person name="Basiewicz M."/>
            <person name="Murat C."/>
            <person name="Martin F."/>
            <person name="Kogel K.H."/>
        </authorList>
    </citation>
    <scope>NUCLEOTIDE SEQUENCE [LARGE SCALE GENOMIC DNA]</scope>
    <source>
        <strain evidence="1 2">DSM 11827</strain>
    </source>
</reference>
<gene>
    <name evidence="1" type="ORF">PIIN_11167</name>
</gene>
<dbReference type="InParanoid" id="G4U0U2"/>
<organism evidence="1 2">
    <name type="scientific">Serendipita indica (strain DSM 11827)</name>
    <name type="common">Root endophyte fungus</name>
    <name type="synonym">Piriformospora indica</name>
    <dbReference type="NCBI Taxonomy" id="1109443"/>
    <lineage>
        <taxon>Eukaryota</taxon>
        <taxon>Fungi</taxon>
        <taxon>Dikarya</taxon>
        <taxon>Basidiomycota</taxon>
        <taxon>Agaricomycotina</taxon>
        <taxon>Agaricomycetes</taxon>
        <taxon>Sebacinales</taxon>
        <taxon>Serendipitaceae</taxon>
        <taxon>Serendipita</taxon>
    </lineage>
</organism>
<name>G4U0U2_SERID</name>
<accession>G4U0U2</accession>